<dbReference type="GO" id="GO:0005737">
    <property type="term" value="C:cytoplasm"/>
    <property type="evidence" value="ECO:0007669"/>
    <property type="project" value="TreeGrafter"/>
</dbReference>
<evidence type="ECO:0000256" key="3">
    <source>
        <dbReference type="ARBA" id="ARBA00023054"/>
    </source>
</evidence>
<dbReference type="PANTHER" id="PTHR12394:SF12">
    <property type="entry name" value="LD08195P"/>
    <property type="match status" value="1"/>
</dbReference>
<evidence type="ECO:0000256" key="2">
    <source>
        <dbReference type="ARBA" id="ARBA00022553"/>
    </source>
</evidence>
<dbReference type="PANTHER" id="PTHR12394">
    <property type="entry name" value="ZYGIN"/>
    <property type="match status" value="1"/>
</dbReference>
<evidence type="ECO:0000256" key="1">
    <source>
        <dbReference type="ARBA" id="ARBA00006788"/>
    </source>
</evidence>
<feature type="region of interest" description="Disordered" evidence="4">
    <location>
        <begin position="184"/>
        <end position="203"/>
    </location>
</feature>
<evidence type="ECO:0000256" key="4">
    <source>
        <dbReference type="SAM" id="MobiDB-lite"/>
    </source>
</evidence>
<dbReference type="EMBL" id="JAWJWE010000039">
    <property type="protein sequence ID" value="KAK6621388.1"/>
    <property type="molecule type" value="Genomic_DNA"/>
</dbReference>
<evidence type="ECO:0008006" key="7">
    <source>
        <dbReference type="Google" id="ProtNLM"/>
    </source>
</evidence>
<accession>A0AAN8PUY6</accession>
<comment type="caution">
    <text evidence="5">The sequence shown here is derived from an EMBL/GenBank/DDBJ whole genome shotgun (WGS) entry which is preliminary data.</text>
</comment>
<dbReference type="InterPro" id="IPR011680">
    <property type="entry name" value="FEZ"/>
</dbReference>
<name>A0AAN8PUY6_POLSC</name>
<feature type="compositionally biased region" description="Low complexity" evidence="4">
    <location>
        <begin position="193"/>
        <end position="202"/>
    </location>
</feature>
<dbReference type="Proteomes" id="UP001372834">
    <property type="component" value="Unassembled WGS sequence"/>
</dbReference>
<keyword evidence="2" id="KW-0597">Phosphoprotein</keyword>
<dbReference type="GO" id="GO:0030424">
    <property type="term" value="C:axon"/>
    <property type="evidence" value="ECO:0007669"/>
    <property type="project" value="TreeGrafter"/>
</dbReference>
<protein>
    <recommendedName>
        <fullName evidence="7">Fasciculation and elongation protein zeta-2</fullName>
    </recommendedName>
</protein>
<dbReference type="Pfam" id="PF07763">
    <property type="entry name" value="FEZ"/>
    <property type="match status" value="1"/>
</dbReference>
<gene>
    <name evidence="5" type="ORF">RUM43_011694</name>
</gene>
<reference evidence="5 6" key="1">
    <citation type="submission" date="2023-10" db="EMBL/GenBank/DDBJ databases">
        <title>Genomes of two closely related lineages of the louse Polyplax serrata with different host specificities.</title>
        <authorList>
            <person name="Martinu J."/>
            <person name="Tarabai H."/>
            <person name="Stefka J."/>
            <person name="Hypsa V."/>
        </authorList>
    </citation>
    <scope>NUCLEOTIDE SEQUENCE [LARGE SCALE GENOMIC DNA]</scope>
    <source>
        <strain evidence="5">HR10_N</strain>
    </source>
</reference>
<sequence length="263" mass="30502">MWWTITGNFGNILPIDWSKSCARKLHVPALNLKESQYGELNSNEEIVNLSDEDDQVANDLDMHSLILNGLHQDYEPVKTAEEVIREIDDMIQEECCIDSEDSPDCVEFDRPKQIIHSPLYEEKLKQLNLTQLNEVYLEVEVLIQEYSETLISELALRDELEYEKELKNSFIDLLVSVQNRRRQYHAERKRSSRNGNSPRSNNMAESKYLTTVIPYQKDSGPPNNQALQVLIKIWDHVLKAIKEDNPMVPTLLTDYILKVLCPT</sequence>
<proteinExistence type="inferred from homology"/>
<keyword evidence="3" id="KW-0175">Coiled coil</keyword>
<dbReference type="AlphaFoldDB" id="A0AAN8PUY6"/>
<evidence type="ECO:0000313" key="5">
    <source>
        <dbReference type="EMBL" id="KAK6621388.1"/>
    </source>
</evidence>
<evidence type="ECO:0000313" key="6">
    <source>
        <dbReference type="Proteomes" id="UP001372834"/>
    </source>
</evidence>
<organism evidence="5 6">
    <name type="scientific">Polyplax serrata</name>
    <name type="common">Common mouse louse</name>
    <dbReference type="NCBI Taxonomy" id="468196"/>
    <lineage>
        <taxon>Eukaryota</taxon>
        <taxon>Metazoa</taxon>
        <taxon>Ecdysozoa</taxon>
        <taxon>Arthropoda</taxon>
        <taxon>Hexapoda</taxon>
        <taxon>Insecta</taxon>
        <taxon>Pterygota</taxon>
        <taxon>Neoptera</taxon>
        <taxon>Paraneoptera</taxon>
        <taxon>Psocodea</taxon>
        <taxon>Troctomorpha</taxon>
        <taxon>Phthiraptera</taxon>
        <taxon>Anoplura</taxon>
        <taxon>Polyplacidae</taxon>
        <taxon>Polyplax</taxon>
    </lineage>
</organism>
<comment type="similarity">
    <text evidence="1">Belongs to the zygin family.</text>
</comment>